<gene>
    <name evidence="1" type="ORF">BDN71DRAFT_1456450</name>
</gene>
<dbReference type="Proteomes" id="UP000807025">
    <property type="component" value="Unassembled WGS sequence"/>
</dbReference>
<comment type="caution">
    <text evidence="1">The sequence shown here is derived from an EMBL/GenBank/DDBJ whole genome shotgun (WGS) entry which is preliminary data.</text>
</comment>
<dbReference type="AlphaFoldDB" id="A0A9P6DB43"/>
<reference evidence="1" key="1">
    <citation type="submission" date="2020-11" db="EMBL/GenBank/DDBJ databases">
        <authorList>
            <consortium name="DOE Joint Genome Institute"/>
            <person name="Ahrendt S."/>
            <person name="Riley R."/>
            <person name="Andreopoulos W."/>
            <person name="Labutti K."/>
            <person name="Pangilinan J."/>
            <person name="Ruiz-Duenas F.J."/>
            <person name="Barrasa J.M."/>
            <person name="Sanchez-Garcia M."/>
            <person name="Camarero S."/>
            <person name="Miyauchi S."/>
            <person name="Serrano A."/>
            <person name="Linde D."/>
            <person name="Babiker R."/>
            <person name="Drula E."/>
            <person name="Ayuso-Fernandez I."/>
            <person name="Pacheco R."/>
            <person name="Padilla G."/>
            <person name="Ferreira P."/>
            <person name="Barriuso J."/>
            <person name="Kellner H."/>
            <person name="Castanera R."/>
            <person name="Alfaro M."/>
            <person name="Ramirez L."/>
            <person name="Pisabarro A.G."/>
            <person name="Kuo A."/>
            <person name="Tritt A."/>
            <person name="Lipzen A."/>
            <person name="He G."/>
            <person name="Yan M."/>
            <person name="Ng V."/>
            <person name="Cullen D."/>
            <person name="Martin F."/>
            <person name="Rosso M.-N."/>
            <person name="Henrissat B."/>
            <person name="Hibbett D."/>
            <person name="Martinez A.T."/>
            <person name="Grigoriev I.V."/>
        </authorList>
    </citation>
    <scope>NUCLEOTIDE SEQUENCE</scope>
    <source>
        <strain evidence="1">ATCC 90797</strain>
    </source>
</reference>
<evidence type="ECO:0000313" key="1">
    <source>
        <dbReference type="EMBL" id="KAF9489205.1"/>
    </source>
</evidence>
<sequence>MLHHQSAFFLSSLRTLSLPCFIPWIYAVRIPIYTRYTTESRRRLDHNRRLYKELRVNRPFITHTF</sequence>
<organism evidence="1 2">
    <name type="scientific">Pleurotus eryngii</name>
    <name type="common">Boletus of the steppes</name>
    <dbReference type="NCBI Taxonomy" id="5323"/>
    <lineage>
        <taxon>Eukaryota</taxon>
        <taxon>Fungi</taxon>
        <taxon>Dikarya</taxon>
        <taxon>Basidiomycota</taxon>
        <taxon>Agaricomycotina</taxon>
        <taxon>Agaricomycetes</taxon>
        <taxon>Agaricomycetidae</taxon>
        <taxon>Agaricales</taxon>
        <taxon>Pleurotineae</taxon>
        <taxon>Pleurotaceae</taxon>
        <taxon>Pleurotus</taxon>
    </lineage>
</organism>
<protein>
    <submittedName>
        <fullName evidence="1">Uncharacterized protein</fullName>
    </submittedName>
</protein>
<keyword evidence="2" id="KW-1185">Reference proteome</keyword>
<name>A0A9P6DB43_PLEER</name>
<evidence type="ECO:0000313" key="2">
    <source>
        <dbReference type="Proteomes" id="UP000807025"/>
    </source>
</evidence>
<dbReference type="EMBL" id="MU154679">
    <property type="protein sequence ID" value="KAF9489205.1"/>
    <property type="molecule type" value="Genomic_DNA"/>
</dbReference>
<accession>A0A9P6DB43</accession>
<proteinExistence type="predicted"/>